<dbReference type="GO" id="GO:0090158">
    <property type="term" value="P:endoplasmic reticulum membrane organization"/>
    <property type="evidence" value="ECO:0007669"/>
    <property type="project" value="TreeGrafter"/>
</dbReference>
<dbReference type="PROSITE" id="PS50202">
    <property type="entry name" value="MSP"/>
    <property type="match status" value="1"/>
</dbReference>
<organism evidence="8 9">
    <name type="scientific">Rhizophlyctis rosea</name>
    <dbReference type="NCBI Taxonomy" id="64517"/>
    <lineage>
        <taxon>Eukaryota</taxon>
        <taxon>Fungi</taxon>
        <taxon>Fungi incertae sedis</taxon>
        <taxon>Chytridiomycota</taxon>
        <taxon>Chytridiomycota incertae sedis</taxon>
        <taxon>Chytridiomycetes</taxon>
        <taxon>Rhizophlyctidales</taxon>
        <taxon>Rhizophlyctidaceae</taxon>
        <taxon>Rhizophlyctis</taxon>
    </lineage>
</organism>
<evidence type="ECO:0000256" key="1">
    <source>
        <dbReference type="ARBA" id="ARBA00004211"/>
    </source>
</evidence>
<evidence type="ECO:0000256" key="5">
    <source>
        <dbReference type="ARBA" id="ARBA00023136"/>
    </source>
</evidence>
<dbReference type="GO" id="GO:0061817">
    <property type="term" value="P:endoplasmic reticulum-plasma membrane tethering"/>
    <property type="evidence" value="ECO:0007669"/>
    <property type="project" value="TreeGrafter"/>
</dbReference>
<dbReference type="GO" id="GO:0005886">
    <property type="term" value="C:plasma membrane"/>
    <property type="evidence" value="ECO:0007669"/>
    <property type="project" value="TreeGrafter"/>
</dbReference>
<dbReference type="Gene3D" id="2.60.40.10">
    <property type="entry name" value="Immunoglobulins"/>
    <property type="match status" value="1"/>
</dbReference>
<keyword evidence="5" id="KW-0472">Membrane</keyword>
<evidence type="ECO:0000256" key="6">
    <source>
        <dbReference type="SAM" id="MobiDB-lite"/>
    </source>
</evidence>
<dbReference type="InterPro" id="IPR016763">
    <property type="entry name" value="VAP"/>
</dbReference>
<protein>
    <submittedName>
        <fullName evidence="8">Phosphatidylinositol-binding protein scs2</fullName>
    </submittedName>
</protein>
<evidence type="ECO:0000313" key="8">
    <source>
        <dbReference type="EMBL" id="KAJ3047145.1"/>
    </source>
</evidence>
<evidence type="ECO:0000313" key="9">
    <source>
        <dbReference type="Proteomes" id="UP001212841"/>
    </source>
</evidence>
<dbReference type="PANTHER" id="PTHR10809">
    <property type="entry name" value="VESICLE-ASSOCIATED MEMBRANE PROTEIN-ASSOCIATED PROTEIN"/>
    <property type="match status" value="1"/>
</dbReference>
<dbReference type="Proteomes" id="UP001212841">
    <property type="component" value="Unassembled WGS sequence"/>
</dbReference>
<evidence type="ECO:0000259" key="7">
    <source>
        <dbReference type="PROSITE" id="PS50202"/>
    </source>
</evidence>
<feature type="compositionally biased region" description="Polar residues" evidence="6">
    <location>
        <begin position="175"/>
        <end position="190"/>
    </location>
</feature>
<dbReference type="Pfam" id="PF00635">
    <property type="entry name" value="Motile_Sperm"/>
    <property type="match status" value="1"/>
</dbReference>
<dbReference type="InterPro" id="IPR008962">
    <property type="entry name" value="PapD-like_sf"/>
</dbReference>
<dbReference type="InterPro" id="IPR000535">
    <property type="entry name" value="MSP_dom"/>
</dbReference>
<accession>A0AAD5S738</accession>
<keyword evidence="9" id="KW-1185">Reference proteome</keyword>
<sequence>MDLSRSLVVEPDKELEFRRPFTALVKQTLNVKNANPDSPLVFKVKTTAPKMYCVRPNSGKVAPNSSVEVQVLLQAMREDPPPDFKCKDKFLVQAIKVPADVLTLDGDEYTTRVGDLWAAAEQLKKSGSEDVIAEHKLRVAYLPPGEGSTTATVTNSILANPTTPSSESQPERTIPRQSSVKFKQEFNNADENLPPYTR</sequence>
<evidence type="ECO:0000256" key="4">
    <source>
        <dbReference type="ARBA" id="ARBA00022989"/>
    </source>
</evidence>
<dbReference type="PANTHER" id="PTHR10809:SF6">
    <property type="entry name" value="AT11025P-RELATED"/>
    <property type="match status" value="1"/>
</dbReference>
<dbReference type="InterPro" id="IPR013783">
    <property type="entry name" value="Ig-like_fold"/>
</dbReference>
<feature type="non-terminal residue" evidence="8">
    <location>
        <position position="198"/>
    </location>
</feature>
<dbReference type="GO" id="GO:0033149">
    <property type="term" value="F:FFAT motif binding"/>
    <property type="evidence" value="ECO:0007669"/>
    <property type="project" value="TreeGrafter"/>
</dbReference>
<dbReference type="EMBL" id="JADGJD010001020">
    <property type="protein sequence ID" value="KAJ3047145.1"/>
    <property type="molecule type" value="Genomic_DNA"/>
</dbReference>
<dbReference type="PIRSF" id="PIRSF019693">
    <property type="entry name" value="VAMP-associated"/>
    <property type="match status" value="1"/>
</dbReference>
<keyword evidence="4" id="KW-1133">Transmembrane helix</keyword>
<dbReference type="AlphaFoldDB" id="A0AAD5S738"/>
<reference evidence="8" key="1">
    <citation type="submission" date="2020-05" db="EMBL/GenBank/DDBJ databases">
        <title>Phylogenomic resolution of chytrid fungi.</title>
        <authorList>
            <person name="Stajich J.E."/>
            <person name="Amses K."/>
            <person name="Simmons R."/>
            <person name="Seto K."/>
            <person name="Myers J."/>
            <person name="Bonds A."/>
            <person name="Quandt C.A."/>
            <person name="Barry K."/>
            <person name="Liu P."/>
            <person name="Grigoriev I."/>
            <person name="Longcore J.E."/>
            <person name="James T.Y."/>
        </authorList>
    </citation>
    <scope>NUCLEOTIDE SEQUENCE</scope>
    <source>
        <strain evidence="8">JEL0318</strain>
    </source>
</reference>
<dbReference type="GO" id="GO:0005789">
    <property type="term" value="C:endoplasmic reticulum membrane"/>
    <property type="evidence" value="ECO:0007669"/>
    <property type="project" value="InterPro"/>
</dbReference>
<feature type="compositionally biased region" description="Polar residues" evidence="6">
    <location>
        <begin position="156"/>
        <end position="168"/>
    </location>
</feature>
<comment type="caution">
    <text evidence="8">The sequence shown here is derived from an EMBL/GenBank/DDBJ whole genome shotgun (WGS) entry which is preliminary data.</text>
</comment>
<keyword evidence="3" id="KW-0812">Transmembrane</keyword>
<dbReference type="SUPFAM" id="SSF49354">
    <property type="entry name" value="PapD-like"/>
    <property type="match status" value="1"/>
</dbReference>
<comment type="subcellular location">
    <subcellularLocation>
        <location evidence="1">Membrane</location>
        <topology evidence="1">Single-pass type IV membrane protein</topology>
    </subcellularLocation>
</comment>
<evidence type="ECO:0000256" key="3">
    <source>
        <dbReference type="ARBA" id="ARBA00022692"/>
    </source>
</evidence>
<evidence type="ECO:0000256" key="2">
    <source>
        <dbReference type="ARBA" id="ARBA00008932"/>
    </source>
</evidence>
<name>A0AAD5S738_9FUNG</name>
<feature type="region of interest" description="Disordered" evidence="6">
    <location>
        <begin position="156"/>
        <end position="198"/>
    </location>
</feature>
<feature type="domain" description="MSP" evidence="7">
    <location>
        <begin position="6"/>
        <end position="142"/>
    </location>
</feature>
<gene>
    <name evidence="8" type="primary">SCS2</name>
    <name evidence="8" type="ORF">HK097_000207</name>
</gene>
<comment type="similarity">
    <text evidence="2">Belongs to the VAMP-associated protein (VAP) (TC 9.B.17) family.</text>
</comment>
<proteinExistence type="inferred from homology"/>